<dbReference type="GeneID" id="64660789"/>
<feature type="region of interest" description="Disordered" evidence="1">
    <location>
        <begin position="70"/>
        <end position="107"/>
    </location>
</feature>
<dbReference type="EMBL" id="JABBWK010000011">
    <property type="protein sequence ID" value="KAG1903866.1"/>
    <property type="molecule type" value="Genomic_DNA"/>
</dbReference>
<proteinExistence type="predicted"/>
<reference evidence="2" key="1">
    <citation type="journal article" date="2020" name="New Phytol.">
        <title>Comparative genomics reveals dynamic genome evolution in host specialist ectomycorrhizal fungi.</title>
        <authorList>
            <person name="Lofgren L.A."/>
            <person name="Nguyen N.H."/>
            <person name="Vilgalys R."/>
            <person name="Ruytinx J."/>
            <person name="Liao H.L."/>
            <person name="Branco S."/>
            <person name="Kuo A."/>
            <person name="LaButti K."/>
            <person name="Lipzen A."/>
            <person name="Andreopoulos W."/>
            <person name="Pangilinan J."/>
            <person name="Riley R."/>
            <person name="Hundley H."/>
            <person name="Na H."/>
            <person name="Barry K."/>
            <person name="Grigoriev I.V."/>
            <person name="Stajich J.E."/>
            <person name="Kennedy P.G."/>
        </authorList>
    </citation>
    <scope>NUCLEOTIDE SEQUENCE</scope>
    <source>
        <strain evidence="2">FC203</strain>
    </source>
</reference>
<dbReference type="Proteomes" id="UP001195769">
    <property type="component" value="Unassembled WGS sequence"/>
</dbReference>
<feature type="compositionally biased region" description="Basic and acidic residues" evidence="1">
    <location>
        <begin position="10"/>
        <end position="19"/>
    </location>
</feature>
<evidence type="ECO:0000256" key="1">
    <source>
        <dbReference type="SAM" id="MobiDB-lite"/>
    </source>
</evidence>
<keyword evidence="3" id="KW-1185">Reference proteome</keyword>
<feature type="region of interest" description="Disordered" evidence="1">
    <location>
        <begin position="1"/>
        <end position="41"/>
    </location>
</feature>
<organism evidence="2 3">
    <name type="scientific">Suillus fuscotomentosus</name>
    <dbReference type="NCBI Taxonomy" id="1912939"/>
    <lineage>
        <taxon>Eukaryota</taxon>
        <taxon>Fungi</taxon>
        <taxon>Dikarya</taxon>
        <taxon>Basidiomycota</taxon>
        <taxon>Agaricomycotina</taxon>
        <taxon>Agaricomycetes</taxon>
        <taxon>Agaricomycetidae</taxon>
        <taxon>Boletales</taxon>
        <taxon>Suillineae</taxon>
        <taxon>Suillaceae</taxon>
        <taxon>Suillus</taxon>
    </lineage>
</organism>
<accession>A0AAD4HPJ8</accession>
<dbReference type="RefSeq" id="XP_041229441.1">
    <property type="nucleotide sequence ID" value="XM_041366491.1"/>
</dbReference>
<sequence length="135" mass="14888">MYSLVKTPISHHERHDSLQRPDCGTRQSREDSPGAESGRKKKLLKCVSKAVITDTKDEDRQLTGTIIWSKLTESSGGAPPKSKGNTKNMKQPDTDPKIGQSQLQGKGKEKAVEIAELIRGHQLLKSTAEEVRLPC</sequence>
<evidence type="ECO:0000313" key="3">
    <source>
        <dbReference type="Proteomes" id="UP001195769"/>
    </source>
</evidence>
<name>A0AAD4HPJ8_9AGAM</name>
<evidence type="ECO:0000313" key="2">
    <source>
        <dbReference type="EMBL" id="KAG1903866.1"/>
    </source>
</evidence>
<gene>
    <name evidence="2" type="ORF">F5891DRAFT_1184809</name>
</gene>
<dbReference type="AlphaFoldDB" id="A0AAD4HPJ8"/>
<comment type="caution">
    <text evidence="2">The sequence shown here is derived from an EMBL/GenBank/DDBJ whole genome shotgun (WGS) entry which is preliminary data.</text>
</comment>
<protein>
    <submittedName>
        <fullName evidence="2">Uncharacterized protein</fullName>
    </submittedName>
</protein>